<dbReference type="GO" id="GO:0005829">
    <property type="term" value="C:cytosol"/>
    <property type="evidence" value="ECO:0007669"/>
    <property type="project" value="UniProtKB-ARBA"/>
</dbReference>
<gene>
    <name evidence="12" type="ORF">G3M56_000940</name>
</gene>
<dbReference type="Proteomes" id="UP000475117">
    <property type="component" value="Chromosome"/>
</dbReference>
<reference evidence="12 13" key="1">
    <citation type="submission" date="2020-12" db="EMBL/GenBank/DDBJ databases">
        <title>Sulforoseuscoccus oceanibium gen. nov., sp. nov., a representative of the phylum Verrucomicrobia with special cytoplasmic membrane, and proposal of Sulforoseuscoccusaceae fam. nov.</title>
        <authorList>
            <person name="Xi F."/>
        </authorList>
    </citation>
    <scope>NUCLEOTIDE SEQUENCE [LARGE SCALE GENOMIC DNA]</scope>
    <source>
        <strain evidence="12 13">T37</strain>
    </source>
</reference>
<comment type="similarity">
    <text evidence="1 9">Belongs to the peptidase M3 family.</text>
</comment>
<dbReference type="Gene3D" id="3.40.390.10">
    <property type="entry name" value="Collagenase (Catalytic Domain)"/>
    <property type="match status" value="1"/>
</dbReference>
<keyword evidence="4 9" id="KW-0378">Hydrolase</keyword>
<evidence type="ECO:0000313" key="12">
    <source>
        <dbReference type="EMBL" id="QQL45185.1"/>
    </source>
</evidence>
<dbReference type="PANTHER" id="PTHR43660:SF1">
    <property type="entry name" value="DIPEPTIDYL CARBOXYPEPTIDASE"/>
    <property type="match status" value="1"/>
</dbReference>
<evidence type="ECO:0000256" key="2">
    <source>
        <dbReference type="ARBA" id="ARBA00022670"/>
    </source>
</evidence>
<dbReference type="FunFam" id="3.40.390.10:FF:000009">
    <property type="entry name" value="Oligopeptidase A"/>
    <property type="match status" value="1"/>
</dbReference>
<dbReference type="InterPro" id="IPR024077">
    <property type="entry name" value="Neurolysin/TOP_dom2"/>
</dbReference>
<dbReference type="GO" id="GO:0006508">
    <property type="term" value="P:proteolysis"/>
    <property type="evidence" value="ECO:0007669"/>
    <property type="project" value="UniProtKB-KW"/>
</dbReference>
<feature type="domain" description="Peptidase M3A/M3B catalytic" evidence="10">
    <location>
        <begin position="231"/>
        <end position="699"/>
    </location>
</feature>
<dbReference type="AlphaFoldDB" id="A0A6B3LDP1"/>
<comment type="catalytic activity">
    <reaction evidence="7">
        <text>Hydrolysis of oligopeptides, with broad specificity. Gly or Ala commonly occur as P1 or P1' residues, but more distant residues are also important, as is shown by the fact that Z-Gly-Pro-Gly-|-Gly-Pro-Ala is cleaved, but not Z-(Gly)(5).</text>
        <dbReference type="EC" id="3.4.24.70"/>
    </reaction>
</comment>
<keyword evidence="3 9" id="KW-0479">Metal-binding</keyword>
<dbReference type="InterPro" id="IPR024079">
    <property type="entry name" value="MetalloPept_cat_dom_sf"/>
</dbReference>
<evidence type="ECO:0000259" key="10">
    <source>
        <dbReference type="Pfam" id="PF01432"/>
    </source>
</evidence>
<feature type="domain" description="Oligopeptidase A N-terminal" evidence="11">
    <location>
        <begin position="35"/>
        <end position="152"/>
    </location>
</feature>
<accession>A0A6B3LDP1</accession>
<dbReference type="Gene3D" id="1.20.1050.40">
    <property type="entry name" value="Endopeptidase. Chain P, domain 1"/>
    <property type="match status" value="1"/>
</dbReference>
<keyword evidence="13" id="KW-1185">Reference proteome</keyword>
<dbReference type="RefSeq" id="WP_164365411.1">
    <property type="nucleotide sequence ID" value="NZ_CP066776.1"/>
</dbReference>
<evidence type="ECO:0000256" key="8">
    <source>
        <dbReference type="ARBA" id="ARBA00026100"/>
    </source>
</evidence>
<dbReference type="InterPro" id="IPR024080">
    <property type="entry name" value="Neurolysin/TOP_N"/>
</dbReference>
<dbReference type="GO" id="GO:0046872">
    <property type="term" value="F:metal ion binding"/>
    <property type="evidence" value="ECO:0007669"/>
    <property type="project" value="UniProtKB-UniRule"/>
</dbReference>
<evidence type="ECO:0000256" key="5">
    <source>
        <dbReference type="ARBA" id="ARBA00022833"/>
    </source>
</evidence>
<dbReference type="InterPro" id="IPR001567">
    <property type="entry name" value="Pept_M3A_M3B_dom"/>
</dbReference>
<dbReference type="InterPro" id="IPR045090">
    <property type="entry name" value="Pept_M3A_M3B"/>
</dbReference>
<comment type="cofactor">
    <cofactor evidence="9">
        <name>Zn(2+)</name>
        <dbReference type="ChEBI" id="CHEBI:29105"/>
    </cofactor>
    <text evidence="9">Binds 1 zinc ion.</text>
</comment>
<evidence type="ECO:0000259" key="11">
    <source>
        <dbReference type="Pfam" id="PF19310"/>
    </source>
</evidence>
<dbReference type="Pfam" id="PF19310">
    <property type="entry name" value="TOP_N"/>
    <property type="match status" value="1"/>
</dbReference>
<dbReference type="InterPro" id="IPR034005">
    <property type="entry name" value="M3A_DCP"/>
</dbReference>
<evidence type="ECO:0000256" key="4">
    <source>
        <dbReference type="ARBA" id="ARBA00022801"/>
    </source>
</evidence>
<dbReference type="Gene3D" id="1.10.1370.10">
    <property type="entry name" value="Neurolysin, domain 3"/>
    <property type="match status" value="1"/>
</dbReference>
<protein>
    <recommendedName>
        <fullName evidence="8">oligopeptidase A</fullName>
        <ecNumber evidence="8">3.4.24.70</ecNumber>
    </recommendedName>
</protein>
<keyword evidence="6 9" id="KW-0482">Metalloprotease</keyword>
<evidence type="ECO:0000256" key="1">
    <source>
        <dbReference type="ARBA" id="ARBA00006040"/>
    </source>
</evidence>
<keyword evidence="2 9" id="KW-0645">Protease</keyword>
<dbReference type="EC" id="3.4.24.70" evidence="8"/>
<keyword evidence="5 9" id="KW-0862">Zinc</keyword>
<dbReference type="SUPFAM" id="SSF55486">
    <property type="entry name" value="Metalloproteases ('zincins'), catalytic domain"/>
    <property type="match status" value="1"/>
</dbReference>
<sequence>MADHPFLNEQLDIRWSQLNPEHIKGDLEAALEEARKNIDTLANLTKSGETLTYENTVGALDESTSSLSWAWGLVSHLTSVCDSDEIRKAQGEMIPVVTEFYSSIALNEGLWQTLKAYGESDAVDSLDAVRKRHVTETLAEFRESGADLDADSKQRLMEIESELATLTKTYSENVLDTTNEWEMLVDDERELAGLSESAKAAALASAVEKGQATEDNPRWRFTLHMPSYIPLMEQAENDKLRHEAWKAMCKVGASGDKDNSDLIWQILELRHEKAQLLGKAHFPDFTTSRRMAKTGEAALAFIDDLADRVRPAYREEMASLEKYRAAKLDEEVQPMQPWEVSYWSERRRREEYAFDDEQLRPYFEVNRVIDGMFELAQRLFGVEIKELPSTYLEDEGDLLPEGHYEVWHPEVKVFEIRDVDGDGSLRGIFYTDWHPRETKRGGAWMNTLKTGLPPIAGNERIPHIGLMCGNMSPAVGDKPSLLTHNEVETVFHEFGHLIHHLFGDVPVKGLNGISVPWDFVELPSQIMENFCWERASLDLFARHYETGEAIPEELFDKMRRARNYMEASAFIRQLSFGKLDLEMHLHFQKFKGRDLNEIDREILESYRVPMKTDSPTMLVRFTHLFGHSTGYAAGYYSYKWAEVLDADAFTRFLEEGVLNSETGLSFKDTILSKGNSEDVAKLYRDFMGRDPDPEALLRRGGLA</sequence>
<evidence type="ECO:0000256" key="7">
    <source>
        <dbReference type="ARBA" id="ARBA00024603"/>
    </source>
</evidence>
<dbReference type="CDD" id="cd06456">
    <property type="entry name" value="M3A_DCP"/>
    <property type="match status" value="1"/>
</dbReference>
<dbReference type="PANTHER" id="PTHR43660">
    <property type="entry name" value="DIPEPTIDYL CARBOXYPEPTIDASE"/>
    <property type="match status" value="1"/>
</dbReference>
<organism evidence="12 13">
    <name type="scientific">Sulfuriroseicoccus oceanibius</name>
    <dbReference type="NCBI Taxonomy" id="2707525"/>
    <lineage>
        <taxon>Bacteria</taxon>
        <taxon>Pseudomonadati</taxon>
        <taxon>Verrucomicrobiota</taxon>
        <taxon>Verrucomicrobiia</taxon>
        <taxon>Verrucomicrobiales</taxon>
        <taxon>Verrucomicrobiaceae</taxon>
        <taxon>Sulfuriroseicoccus</taxon>
    </lineage>
</organism>
<dbReference type="Pfam" id="PF01432">
    <property type="entry name" value="Peptidase_M3"/>
    <property type="match status" value="1"/>
</dbReference>
<dbReference type="KEGG" id="soa:G3M56_000940"/>
<dbReference type="InterPro" id="IPR045666">
    <property type="entry name" value="OpdA_N"/>
</dbReference>
<name>A0A6B3LDP1_9BACT</name>
<dbReference type="EMBL" id="CP066776">
    <property type="protein sequence ID" value="QQL45185.1"/>
    <property type="molecule type" value="Genomic_DNA"/>
</dbReference>
<evidence type="ECO:0000313" key="13">
    <source>
        <dbReference type="Proteomes" id="UP000475117"/>
    </source>
</evidence>
<evidence type="ECO:0000256" key="6">
    <source>
        <dbReference type="ARBA" id="ARBA00023049"/>
    </source>
</evidence>
<evidence type="ECO:0000256" key="9">
    <source>
        <dbReference type="RuleBase" id="RU003435"/>
    </source>
</evidence>
<proteinExistence type="inferred from homology"/>
<dbReference type="GO" id="GO:0004222">
    <property type="term" value="F:metalloendopeptidase activity"/>
    <property type="evidence" value="ECO:0007669"/>
    <property type="project" value="UniProtKB-EC"/>
</dbReference>
<evidence type="ECO:0000256" key="3">
    <source>
        <dbReference type="ARBA" id="ARBA00022723"/>
    </source>
</evidence>